<dbReference type="EMBL" id="ANFO01000752">
    <property type="protein sequence ID" value="KGQ06818.1"/>
    <property type="molecule type" value="Genomic_DNA"/>
</dbReference>
<dbReference type="Proteomes" id="UP000030106">
    <property type="component" value="Unassembled WGS sequence"/>
</dbReference>
<dbReference type="InterPro" id="IPR027417">
    <property type="entry name" value="P-loop_NTPase"/>
</dbReference>
<accession>A0A0A2VGW2</accession>
<dbReference type="GO" id="GO:0034355">
    <property type="term" value="P:NAD+ biosynthetic process via the salvage pathway"/>
    <property type="evidence" value="ECO:0007669"/>
    <property type="project" value="EnsemblFungi"/>
</dbReference>
<dbReference type="OrthoDB" id="10041966at2759"/>
<evidence type="ECO:0000313" key="1">
    <source>
        <dbReference type="EMBL" id="KGQ06818.1"/>
    </source>
</evidence>
<evidence type="ECO:0000313" key="2">
    <source>
        <dbReference type="Proteomes" id="UP000030106"/>
    </source>
</evidence>
<dbReference type="SUPFAM" id="SSF52540">
    <property type="entry name" value="P-loop containing nucleoside triphosphate hydrolases"/>
    <property type="match status" value="1"/>
</dbReference>
<dbReference type="PANTHER" id="PTHR10285">
    <property type="entry name" value="URIDINE KINASE"/>
    <property type="match status" value="1"/>
</dbReference>
<name>A0A0A2VGW2_BEABA</name>
<proteinExistence type="predicted"/>
<keyword evidence="1" id="KW-0808">Transferase</keyword>
<keyword evidence="1" id="KW-0418">Kinase</keyword>
<gene>
    <name evidence="1" type="ORF">BBAD15_g7859</name>
</gene>
<dbReference type="HOGENOM" id="CLU_058668_1_0_1"/>
<protein>
    <submittedName>
        <fullName evidence="1">Nicotinamide riboside kinase</fullName>
    </submittedName>
</protein>
<dbReference type="CDD" id="cd02024">
    <property type="entry name" value="NRK1"/>
    <property type="match status" value="1"/>
</dbReference>
<dbReference type="GO" id="GO:0050262">
    <property type="term" value="F:ribosylnicotinamide kinase activity"/>
    <property type="evidence" value="ECO:0007669"/>
    <property type="project" value="EnsemblFungi"/>
</dbReference>
<dbReference type="AlphaFoldDB" id="A0A0A2VGW2"/>
<dbReference type="Gene3D" id="3.40.50.300">
    <property type="entry name" value="P-loop containing nucleotide triphosphate hydrolases"/>
    <property type="match status" value="1"/>
</dbReference>
<reference evidence="1 2" key="1">
    <citation type="submission" date="2012-10" db="EMBL/GenBank/DDBJ databases">
        <title>Genome sequencing and analysis of entomopathogenic fungi Beauveria bassiana D1-5.</title>
        <authorList>
            <person name="Li Q."/>
            <person name="Wang L."/>
            <person name="Zhang Z."/>
            <person name="Wang Q."/>
            <person name="Ren J."/>
            <person name="Wang M."/>
            <person name="Xu W."/>
            <person name="Wang J."/>
            <person name="Lu Y."/>
            <person name="Du Q."/>
            <person name="Sun Z."/>
        </authorList>
    </citation>
    <scope>NUCLEOTIDE SEQUENCE [LARGE SCALE GENOMIC DNA]</scope>
    <source>
        <strain evidence="1 2">D1-5</strain>
    </source>
</reference>
<sequence>MGDRKALVVAISGCSSSGKTTLSRLLRDIFPSTFILHEDDFYKTDKDIPINNGVADWDCAEAIDIPAMTEAVAYIRQHAEIPPTLNSIEDQNSVGKNPVPDALINELKARVSAAIPSSHPLRDDDDARLLRLCLFDGFLLYSKSMTELAPSLDIKILLRASHAQAKARREARDGYVTLEGFWKDPPGYVDHVVWPNYVKEHAWLFENGDVEGEYRQEVLQKEGIVVPEGGALDPDMAETLQWMVDIILTELQRHN</sequence>
<dbReference type="eggNOG" id="KOG3308">
    <property type="taxonomic scope" value="Eukaryota"/>
</dbReference>
<organism evidence="1 2">
    <name type="scientific">Beauveria bassiana D1-5</name>
    <dbReference type="NCBI Taxonomy" id="1245745"/>
    <lineage>
        <taxon>Eukaryota</taxon>
        <taxon>Fungi</taxon>
        <taxon>Dikarya</taxon>
        <taxon>Ascomycota</taxon>
        <taxon>Pezizomycotina</taxon>
        <taxon>Sordariomycetes</taxon>
        <taxon>Hypocreomycetidae</taxon>
        <taxon>Hypocreales</taxon>
        <taxon>Cordycipitaceae</taxon>
        <taxon>Beauveria</taxon>
    </lineage>
</organism>
<dbReference type="STRING" id="1245745.A0A0A2VGW2"/>
<dbReference type="GO" id="GO:0046495">
    <property type="term" value="P:nicotinamide riboside metabolic process"/>
    <property type="evidence" value="ECO:0007669"/>
    <property type="project" value="EnsemblFungi"/>
</dbReference>
<comment type="caution">
    <text evidence="1">The sequence shown here is derived from an EMBL/GenBank/DDBJ whole genome shotgun (WGS) entry which is preliminary data.</text>
</comment>